<keyword evidence="1" id="KW-0547">Nucleotide-binding</keyword>
<dbReference type="GO" id="GO:0003824">
    <property type="term" value="F:catalytic activity"/>
    <property type="evidence" value="ECO:0007669"/>
    <property type="project" value="InterPro"/>
</dbReference>
<feature type="short sequence motif" description="Histidine triad motif" evidence="2">
    <location>
        <begin position="115"/>
        <end position="119"/>
    </location>
</feature>
<dbReference type="PROSITE" id="PS51084">
    <property type="entry name" value="HIT_2"/>
    <property type="match status" value="1"/>
</dbReference>
<dbReference type="PANTHER" id="PTHR42997">
    <property type="entry name" value="HIT FAMILY HYDROLASE"/>
    <property type="match status" value="1"/>
</dbReference>
<dbReference type="InterPro" id="IPR039383">
    <property type="entry name" value="FHIT"/>
</dbReference>
<dbReference type="Gene3D" id="3.30.428.10">
    <property type="entry name" value="HIT-like"/>
    <property type="match status" value="1"/>
</dbReference>
<dbReference type="OrthoDB" id="26806at2157"/>
<dbReference type="Proteomes" id="UP000509448">
    <property type="component" value="Chromosome"/>
</dbReference>
<dbReference type="KEGG" id="ccai:NAS2_0568"/>
<dbReference type="CDD" id="cd01275">
    <property type="entry name" value="FHIT"/>
    <property type="match status" value="1"/>
</dbReference>
<evidence type="ECO:0000256" key="2">
    <source>
        <dbReference type="PROSITE-ProRule" id="PRU00464"/>
    </source>
</evidence>
<dbReference type="InterPro" id="IPR036265">
    <property type="entry name" value="HIT-like_sf"/>
</dbReference>
<dbReference type="GO" id="GO:0000166">
    <property type="term" value="F:nucleotide binding"/>
    <property type="evidence" value="ECO:0007669"/>
    <property type="project" value="UniProtKB-KW"/>
</dbReference>
<keyword evidence="5" id="KW-1185">Reference proteome</keyword>
<sequence length="168" mass="19036">MRRLWAPWRMEYISSGERGGCVLCEAARDPVEERLVLHRGERAFIIMNKFPYNNGHLMVAPVRHVRLPGELSDEEALEIHRLISASMEALRRAMNPDGFNIGVNVGRHAGAGMDHLHYHVVPRWAGDTNFMPVLADVKVIPQHLRTTYEQLRPLIQEALRGSTSRGPA</sequence>
<evidence type="ECO:0000313" key="5">
    <source>
        <dbReference type="Proteomes" id="UP000509448"/>
    </source>
</evidence>
<organism evidence="4 5">
    <name type="scientific">Conexivisphaera calida</name>
    <dbReference type="NCBI Taxonomy" id="1874277"/>
    <lineage>
        <taxon>Archaea</taxon>
        <taxon>Nitrososphaerota</taxon>
        <taxon>Conexivisphaeria</taxon>
        <taxon>Conexivisphaerales</taxon>
        <taxon>Conexivisphaeraceae</taxon>
        <taxon>Conexivisphaera</taxon>
    </lineage>
</organism>
<dbReference type="InterPro" id="IPR052908">
    <property type="entry name" value="AP-4-A_phosphorylase"/>
</dbReference>
<dbReference type="Pfam" id="PF01230">
    <property type="entry name" value="HIT"/>
    <property type="match status" value="1"/>
</dbReference>
<dbReference type="EMBL" id="AP018732">
    <property type="protein sequence ID" value="BBE41957.1"/>
    <property type="molecule type" value="Genomic_DNA"/>
</dbReference>
<dbReference type="RefSeq" id="WP_174448244.1">
    <property type="nucleotide sequence ID" value="NZ_AP018732.1"/>
</dbReference>
<protein>
    <submittedName>
        <fullName evidence="4">HIT family protein</fullName>
    </submittedName>
</protein>
<name>A0A4P2VCU9_9ARCH</name>
<dbReference type="SUPFAM" id="SSF54197">
    <property type="entry name" value="HIT-like"/>
    <property type="match status" value="1"/>
</dbReference>
<reference evidence="4 5" key="1">
    <citation type="journal article" date="2019" name="ISME J.">
        <title>Isolation and characterization of a thermophilic sulfur- and iron-reducing thaumarchaeote from a terrestrial acidic hot spring.</title>
        <authorList>
            <person name="Kato S."/>
            <person name="Itoh T."/>
            <person name="Yuki M."/>
            <person name="Nagamori M."/>
            <person name="Ohnishi M."/>
            <person name="Uematsu K."/>
            <person name="Suzuki K."/>
            <person name="Takashina T."/>
            <person name="Ohkuma M."/>
        </authorList>
    </citation>
    <scope>NUCLEOTIDE SEQUENCE [LARGE SCALE GENOMIC DNA]</scope>
    <source>
        <strain evidence="4 5">NAS-02</strain>
    </source>
</reference>
<dbReference type="AlphaFoldDB" id="A0A4P2VCU9"/>
<evidence type="ECO:0000259" key="3">
    <source>
        <dbReference type="PROSITE" id="PS51084"/>
    </source>
</evidence>
<dbReference type="GeneID" id="55584386"/>
<evidence type="ECO:0000256" key="1">
    <source>
        <dbReference type="ARBA" id="ARBA00022741"/>
    </source>
</evidence>
<gene>
    <name evidence="4" type="ORF">NAS2_0568</name>
</gene>
<accession>A0A4P2VCU9</accession>
<proteinExistence type="predicted"/>
<dbReference type="PANTHER" id="PTHR42997:SF1">
    <property type="entry name" value="AP-4-A PHOSPHORYLASE"/>
    <property type="match status" value="1"/>
</dbReference>
<evidence type="ECO:0000313" key="4">
    <source>
        <dbReference type="EMBL" id="BBE41957.1"/>
    </source>
</evidence>
<feature type="domain" description="HIT" evidence="3">
    <location>
        <begin position="22"/>
        <end position="130"/>
    </location>
</feature>
<dbReference type="InterPro" id="IPR011146">
    <property type="entry name" value="HIT-like"/>
</dbReference>